<name>A0A1H7UMA5_9BACT</name>
<feature type="signal peptide" evidence="2">
    <location>
        <begin position="1"/>
        <end position="19"/>
    </location>
</feature>
<protein>
    <submittedName>
        <fullName evidence="3">Uncharacterized protein</fullName>
    </submittedName>
</protein>
<sequence>MNGMSLMAITAMMTTGAFASAGNGNADDIALNKMEIQQQKQQNDDLQSNIADQQQAIYDLVQVKTSLEDDIMTIEARQQRAEANGKIAKANRLDKRIAWDQALLKANEDHIREYLAVERNDMRLMNHNGERIDNEEAAIAKDKE</sequence>
<evidence type="ECO:0000256" key="2">
    <source>
        <dbReference type="SAM" id="SignalP"/>
    </source>
</evidence>
<accession>A0A1H7UMA5</accession>
<reference evidence="3 4" key="1">
    <citation type="submission" date="2016-10" db="EMBL/GenBank/DDBJ databases">
        <authorList>
            <person name="de Groot N.N."/>
        </authorList>
    </citation>
    <scope>NUCLEOTIDE SEQUENCE [LARGE SCALE GENOMIC DNA]</scope>
    <source>
        <strain evidence="3 4">DSM 21039</strain>
    </source>
</reference>
<feature type="coiled-coil region" evidence="1">
    <location>
        <begin position="29"/>
        <end position="84"/>
    </location>
</feature>
<evidence type="ECO:0000313" key="4">
    <source>
        <dbReference type="Proteomes" id="UP000198984"/>
    </source>
</evidence>
<proteinExistence type="predicted"/>
<dbReference type="AlphaFoldDB" id="A0A1H7UMA5"/>
<dbReference type="Proteomes" id="UP000198984">
    <property type="component" value="Unassembled WGS sequence"/>
</dbReference>
<keyword evidence="2" id="KW-0732">Signal</keyword>
<feature type="chain" id="PRO_5011680135" evidence="2">
    <location>
        <begin position="20"/>
        <end position="144"/>
    </location>
</feature>
<dbReference type="EMBL" id="FOBB01000003">
    <property type="protein sequence ID" value="SEL97936.1"/>
    <property type="molecule type" value="Genomic_DNA"/>
</dbReference>
<gene>
    <name evidence="3" type="ORF">SAMN04488505_10344</name>
</gene>
<evidence type="ECO:0000313" key="3">
    <source>
        <dbReference type="EMBL" id="SEL97936.1"/>
    </source>
</evidence>
<dbReference type="RefSeq" id="WP_089912126.1">
    <property type="nucleotide sequence ID" value="NZ_FOBB01000003.1"/>
</dbReference>
<dbReference type="OrthoDB" id="9853895at2"/>
<keyword evidence="1" id="KW-0175">Coiled coil</keyword>
<evidence type="ECO:0000256" key="1">
    <source>
        <dbReference type="SAM" id="Coils"/>
    </source>
</evidence>
<organism evidence="3 4">
    <name type="scientific">Chitinophaga rupis</name>
    <dbReference type="NCBI Taxonomy" id="573321"/>
    <lineage>
        <taxon>Bacteria</taxon>
        <taxon>Pseudomonadati</taxon>
        <taxon>Bacteroidota</taxon>
        <taxon>Chitinophagia</taxon>
        <taxon>Chitinophagales</taxon>
        <taxon>Chitinophagaceae</taxon>
        <taxon>Chitinophaga</taxon>
    </lineage>
</organism>
<keyword evidence="4" id="KW-1185">Reference proteome</keyword>